<dbReference type="EMBL" id="MU118145">
    <property type="protein sequence ID" value="KAF9644342.1"/>
    <property type="molecule type" value="Genomic_DNA"/>
</dbReference>
<reference evidence="1" key="2">
    <citation type="journal article" date="2020" name="Nat. Commun.">
        <title>Large-scale genome sequencing of mycorrhizal fungi provides insights into the early evolution of symbiotic traits.</title>
        <authorList>
            <person name="Miyauchi S."/>
            <person name="Kiss E."/>
            <person name="Kuo A."/>
            <person name="Drula E."/>
            <person name="Kohler A."/>
            <person name="Sanchez-Garcia M."/>
            <person name="Morin E."/>
            <person name="Andreopoulos B."/>
            <person name="Barry K.W."/>
            <person name="Bonito G."/>
            <person name="Buee M."/>
            <person name="Carver A."/>
            <person name="Chen C."/>
            <person name="Cichocki N."/>
            <person name="Clum A."/>
            <person name="Culley D."/>
            <person name="Crous P.W."/>
            <person name="Fauchery L."/>
            <person name="Girlanda M."/>
            <person name="Hayes R.D."/>
            <person name="Keri Z."/>
            <person name="LaButti K."/>
            <person name="Lipzen A."/>
            <person name="Lombard V."/>
            <person name="Magnuson J."/>
            <person name="Maillard F."/>
            <person name="Murat C."/>
            <person name="Nolan M."/>
            <person name="Ohm R.A."/>
            <person name="Pangilinan J."/>
            <person name="Pereira M.F."/>
            <person name="Perotto S."/>
            <person name="Peter M."/>
            <person name="Pfister S."/>
            <person name="Riley R."/>
            <person name="Sitrit Y."/>
            <person name="Stielow J.B."/>
            <person name="Szollosi G."/>
            <person name="Zifcakova L."/>
            <person name="Stursova M."/>
            <person name="Spatafora J.W."/>
            <person name="Tedersoo L."/>
            <person name="Vaario L.M."/>
            <person name="Yamada A."/>
            <person name="Yan M."/>
            <person name="Wang P."/>
            <person name="Xu J."/>
            <person name="Bruns T."/>
            <person name="Baldrian P."/>
            <person name="Vilgalys R."/>
            <person name="Dunand C."/>
            <person name="Henrissat B."/>
            <person name="Grigoriev I.V."/>
            <person name="Hibbett D."/>
            <person name="Nagy L.G."/>
            <person name="Martin F.M."/>
        </authorList>
    </citation>
    <scope>NUCLEOTIDE SEQUENCE</scope>
    <source>
        <strain evidence="1">P2</strain>
    </source>
</reference>
<proteinExistence type="predicted"/>
<sequence>LRALGSICSATGQLLHLIILSDGLKRCGEIAVASGGFTDTWLGRYQTKYVALKAFRTYPLQDLKEAEKILWKEVVLWKRLSHEHVLPFYGVDKANFQLALVYDLVDSGNIIQYLDSNPQVSRTRLFYEMAEGLRRLHSYGVVHGDLKGVSTHQPSLNSASVSSILGMVPSSDRTLIHQPDKCTPAVVGISRWLEPELIGPPRKKGHRQPAGTEQADIFAFVMLDIEVFTGELPFGDVRHELAIFIIAHGKRPEKP</sequence>
<reference evidence="1" key="1">
    <citation type="submission" date="2019-10" db="EMBL/GenBank/DDBJ databases">
        <authorList>
            <consortium name="DOE Joint Genome Institute"/>
            <person name="Kuo A."/>
            <person name="Miyauchi S."/>
            <person name="Kiss E."/>
            <person name="Drula E."/>
            <person name="Kohler A."/>
            <person name="Sanchez-Garcia M."/>
            <person name="Andreopoulos B."/>
            <person name="Barry K.W."/>
            <person name="Bonito G."/>
            <person name="Buee M."/>
            <person name="Carver A."/>
            <person name="Chen C."/>
            <person name="Cichocki N."/>
            <person name="Clum A."/>
            <person name="Culley D."/>
            <person name="Crous P.W."/>
            <person name="Fauchery L."/>
            <person name="Girlanda M."/>
            <person name="Hayes R."/>
            <person name="Keri Z."/>
            <person name="Labutti K."/>
            <person name="Lipzen A."/>
            <person name="Lombard V."/>
            <person name="Magnuson J."/>
            <person name="Maillard F."/>
            <person name="Morin E."/>
            <person name="Murat C."/>
            <person name="Nolan M."/>
            <person name="Ohm R."/>
            <person name="Pangilinan J."/>
            <person name="Pereira M."/>
            <person name="Perotto S."/>
            <person name="Peter M."/>
            <person name="Riley R."/>
            <person name="Sitrit Y."/>
            <person name="Stielow B."/>
            <person name="Szollosi G."/>
            <person name="Zifcakova L."/>
            <person name="Stursova M."/>
            <person name="Spatafora J.W."/>
            <person name="Tedersoo L."/>
            <person name="Vaario L.-M."/>
            <person name="Yamada A."/>
            <person name="Yan M."/>
            <person name="Wang P."/>
            <person name="Xu J."/>
            <person name="Bruns T."/>
            <person name="Baldrian P."/>
            <person name="Vilgalys R."/>
            <person name="Henrissat B."/>
            <person name="Grigoriev I.V."/>
            <person name="Hibbett D."/>
            <person name="Nagy L.G."/>
            <person name="Martin F.M."/>
        </authorList>
    </citation>
    <scope>NUCLEOTIDE SEQUENCE</scope>
    <source>
        <strain evidence="1">P2</strain>
    </source>
</reference>
<gene>
    <name evidence="1" type="ORF">BDM02DRAFT_3072233</name>
</gene>
<accession>A0ACB6Z484</accession>
<comment type="caution">
    <text evidence="1">The sequence shown here is derived from an EMBL/GenBank/DDBJ whole genome shotgun (WGS) entry which is preliminary data.</text>
</comment>
<protein>
    <submittedName>
        <fullName evidence="1">Kinase-like protein</fullName>
    </submittedName>
</protein>
<dbReference type="Proteomes" id="UP000886501">
    <property type="component" value="Unassembled WGS sequence"/>
</dbReference>
<evidence type="ECO:0000313" key="2">
    <source>
        <dbReference type="Proteomes" id="UP000886501"/>
    </source>
</evidence>
<keyword evidence="2" id="KW-1185">Reference proteome</keyword>
<organism evidence="1 2">
    <name type="scientific">Thelephora ganbajun</name>
    <name type="common">Ganba fungus</name>
    <dbReference type="NCBI Taxonomy" id="370292"/>
    <lineage>
        <taxon>Eukaryota</taxon>
        <taxon>Fungi</taxon>
        <taxon>Dikarya</taxon>
        <taxon>Basidiomycota</taxon>
        <taxon>Agaricomycotina</taxon>
        <taxon>Agaricomycetes</taxon>
        <taxon>Thelephorales</taxon>
        <taxon>Thelephoraceae</taxon>
        <taxon>Thelephora</taxon>
    </lineage>
</organism>
<feature type="non-terminal residue" evidence="1">
    <location>
        <position position="1"/>
    </location>
</feature>
<feature type="non-terminal residue" evidence="1">
    <location>
        <position position="255"/>
    </location>
</feature>
<evidence type="ECO:0000313" key="1">
    <source>
        <dbReference type="EMBL" id="KAF9644342.1"/>
    </source>
</evidence>
<name>A0ACB6Z484_THEGA</name>